<reference evidence="2" key="1">
    <citation type="submission" date="2020-03" db="EMBL/GenBank/DDBJ databases">
        <title>The deep terrestrial virosphere.</title>
        <authorList>
            <person name="Holmfeldt K."/>
            <person name="Nilsson E."/>
            <person name="Simone D."/>
            <person name="Lopez-Fernandez M."/>
            <person name="Wu X."/>
            <person name="de Brujin I."/>
            <person name="Lundin D."/>
            <person name="Andersson A."/>
            <person name="Bertilsson S."/>
            <person name="Dopson M."/>
        </authorList>
    </citation>
    <scope>NUCLEOTIDE SEQUENCE</scope>
    <source>
        <strain evidence="2">MM415A01325</strain>
        <strain evidence="1">MM415B01302</strain>
    </source>
</reference>
<gene>
    <name evidence="2" type="ORF">MM415A01325_0012</name>
    <name evidence="1" type="ORF">MM415B01302_0023</name>
</gene>
<dbReference type="EMBL" id="MT142277">
    <property type="protein sequence ID" value="QJA77330.1"/>
    <property type="molecule type" value="Genomic_DNA"/>
</dbReference>
<protein>
    <submittedName>
        <fullName evidence="2">Uncharacterized protein</fullName>
    </submittedName>
</protein>
<dbReference type="AlphaFoldDB" id="A0A6M3K4J3"/>
<accession>A0A6M3K4J3</accession>
<sequence length="150" mass="17834">MLFEKGVAKSLVEIQKRGYGYYSEHSLTSYMEAFFEGTLPKESALYKHIANLVEEYNIEAPTSEILRLSIMEYTFGYFVRDLVYKNRFRNNEKDARVYNAHSKLTFANALIQWKLMCEQLGFDWEEMLALGQEHLEERYKDFRQDGWAKL</sequence>
<evidence type="ECO:0000313" key="2">
    <source>
        <dbReference type="EMBL" id="QJA77330.1"/>
    </source>
</evidence>
<proteinExistence type="predicted"/>
<organism evidence="2">
    <name type="scientific">viral metagenome</name>
    <dbReference type="NCBI Taxonomy" id="1070528"/>
    <lineage>
        <taxon>unclassified sequences</taxon>
        <taxon>metagenomes</taxon>
        <taxon>organismal metagenomes</taxon>
    </lineage>
</organism>
<evidence type="ECO:0000313" key="1">
    <source>
        <dbReference type="EMBL" id="QJA59420.1"/>
    </source>
</evidence>
<name>A0A6M3K4J3_9ZZZZ</name>
<dbReference type="EMBL" id="MT141368">
    <property type="protein sequence ID" value="QJA59420.1"/>
    <property type="molecule type" value="Genomic_DNA"/>
</dbReference>